<evidence type="ECO:0000313" key="3">
    <source>
        <dbReference type="EMBL" id="THF60450.1"/>
    </source>
</evidence>
<keyword evidence="4" id="KW-1185">Reference proteome</keyword>
<feature type="region of interest" description="Disordered" evidence="1">
    <location>
        <begin position="210"/>
        <end position="229"/>
    </location>
</feature>
<dbReference type="OrthoDB" id="111180at2"/>
<feature type="domain" description="Transposase InsH N-terminal" evidence="2">
    <location>
        <begin position="66"/>
        <end position="158"/>
    </location>
</feature>
<comment type="caution">
    <text evidence="3">The sequence shown here is derived from an EMBL/GenBank/DDBJ whole genome shotgun (WGS) entry which is preliminary data.</text>
</comment>
<dbReference type="InterPro" id="IPR008490">
    <property type="entry name" value="Transposase_InsH_N"/>
</dbReference>
<reference evidence="3 4" key="1">
    <citation type="submission" date="2019-04" db="EMBL/GenBank/DDBJ databases">
        <title>Azoarcus rhizosphaerae sp. nov. isolated from rhizosphere of Ficus religiosa.</title>
        <authorList>
            <person name="Lin S.-Y."/>
            <person name="Hameed A."/>
            <person name="Hsu Y.-H."/>
            <person name="Young C.-C."/>
        </authorList>
    </citation>
    <scope>NUCLEOTIDE SEQUENCE [LARGE SCALE GENOMIC DNA]</scope>
    <source>
        <strain evidence="3 4">CC-YHH848</strain>
    </source>
</reference>
<accession>A0A4S4ALM8</accession>
<evidence type="ECO:0000256" key="1">
    <source>
        <dbReference type="SAM" id="MobiDB-lite"/>
    </source>
</evidence>
<dbReference type="EMBL" id="SSOD01000010">
    <property type="protein sequence ID" value="THF60450.1"/>
    <property type="molecule type" value="Genomic_DNA"/>
</dbReference>
<proteinExistence type="predicted"/>
<evidence type="ECO:0000259" key="2">
    <source>
        <dbReference type="Pfam" id="PF05598"/>
    </source>
</evidence>
<dbReference type="Proteomes" id="UP000307956">
    <property type="component" value="Unassembled WGS sequence"/>
</dbReference>
<name>A0A4S4ALM8_9RHOO</name>
<dbReference type="RefSeq" id="WP_136385484.1">
    <property type="nucleotide sequence ID" value="NZ_SSOD01000010.1"/>
</dbReference>
<organism evidence="3 4">
    <name type="scientific">Pseudothauera rhizosphaerae</name>
    <dbReference type="NCBI Taxonomy" id="2565932"/>
    <lineage>
        <taxon>Bacteria</taxon>
        <taxon>Pseudomonadati</taxon>
        <taxon>Pseudomonadota</taxon>
        <taxon>Betaproteobacteria</taxon>
        <taxon>Rhodocyclales</taxon>
        <taxon>Zoogloeaceae</taxon>
        <taxon>Pseudothauera</taxon>
    </lineage>
</organism>
<dbReference type="Pfam" id="PF05598">
    <property type="entry name" value="DUF772"/>
    <property type="match status" value="1"/>
</dbReference>
<gene>
    <name evidence="3" type="ORF">E6O51_13290</name>
</gene>
<dbReference type="AlphaFoldDB" id="A0A4S4ALM8"/>
<protein>
    <recommendedName>
        <fullName evidence="2">Transposase InsH N-terminal domain-containing protein</fullName>
    </recommendedName>
</protein>
<sequence length="229" mass="25625">MKMRKPKHRAGLYGSNGYRVSMTELDGKLSEWMGVARKSGPVTVERYDEPWACIVSWPSWVEIDCLKTYLPGRSHALVSLREALDNALSSEGRLISELTQQCRSGVDAHIVIRAWVLQIVYSVSCATQVREALGYNMLWRWFIGYARASDPLPDAARFIQDMRMVSAEPRIVDLVYHCLSRNLTTHADACEFKVNFGLLHALRDHHVAPSEGGTDIPDAEAGSGKILHG</sequence>
<evidence type="ECO:0000313" key="4">
    <source>
        <dbReference type="Proteomes" id="UP000307956"/>
    </source>
</evidence>